<gene>
    <name evidence="2" type="ORF">CAE01nite_30130</name>
</gene>
<keyword evidence="1" id="KW-0812">Transmembrane</keyword>
<name>A0A512DFN0_9CELL</name>
<protein>
    <recommendedName>
        <fullName evidence="4">DUF5317 domain-containing protein</fullName>
    </recommendedName>
</protein>
<keyword evidence="1" id="KW-0472">Membrane</keyword>
<dbReference type="Proteomes" id="UP000321181">
    <property type="component" value="Unassembled WGS sequence"/>
</dbReference>
<comment type="caution">
    <text evidence="2">The sequence shown here is derived from an EMBL/GenBank/DDBJ whole genome shotgun (WGS) entry which is preliminary data.</text>
</comment>
<feature type="transmembrane region" description="Helical" evidence="1">
    <location>
        <begin position="33"/>
        <end position="65"/>
    </location>
</feature>
<feature type="transmembrane region" description="Helical" evidence="1">
    <location>
        <begin position="144"/>
        <end position="164"/>
    </location>
</feature>
<evidence type="ECO:0000313" key="3">
    <source>
        <dbReference type="Proteomes" id="UP000321181"/>
    </source>
</evidence>
<sequence length="188" mass="19250">MLMIAACLLALLSPLAAGRWSRSLLLHRWRSPWTIWTALALQVVLVQAVLPQALAPVLHVATYAVGLGFLWANRRTAGVLVVGAGAALNGVTITLNGGVLPASPSAVAAAGLQHDASFDNSAVVPDAVLPWLGDVLAWPQPLPLANTFSVGDVLIVLGVVVAAWTGTGPLRRAVQGAPEPDAVATAAA</sequence>
<keyword evidence="3" id="KW-1185">Reference proteome</keyword>
<keyword evidence="1" id="KW-1133">Transmembrane helix</keyword>
<reference evidence="2 3" key="1">
    <citation type="submission" date="2019-07" db="EMBL/GenBank/DDBJ databases">
        <title>Whole genome shotgun sequence of Cellulomonas aerilata NBRC 106308.</title>
        <authorList>
            <person name="Hosoyama A."/>
            <person name="Uohara A."/>
            <person name="Ohji S."/>
            <person name="Ichikawa N."/>
        </authorList>
    </citation>
    <scope>NUCLEOTIDE SEQUENCE [LARGE SCALE GENOMIC DNA]</scope>
    <source>
        <strain evidence="2 3">NBRC 106308</strain>
    </source>
</reference>
<evidence type="ECO:0000256" key="1">
    <source>
        <dbReference type="SAM" id="Phobius"/>
    </source>
</evidence>
<dbReference type="Pfam" id="PF17248">
    <property type="entry name" value="DUF5317"/>
    <property type="match status" value="1"/>
</dbReference>
<accession>A0A512DFN0</accession>
<dbReference type="EMBL" id="BJYY01000018">
    <property type="protein sequence ID" value="GEO35288.1"/>
    <property type="molecule type" value="Genomic_DNA"/>
</dbReference>
<organism evidence="2 3">
    <name type="scientific">Cellulomonas aerilata</name>
    <dbReference type="NCBI Taxonomy" id="515326"/>
    <lineage>
        <taxon>Bacteria</taxon>
        <taxon>Bacillati</taxon>
        <taxon>Actinomycetota</taxon>
        <taxon>Actinomycetes</taxon>
        <taxon>Micrococcales</taxon>
        <taxon>Cellulomonadaceae</taxon>
        <taxon>Cellulomonas</taxon>
    </lineage>
</organism>
<evidence type="ECO:0008006" key="4">
    <source>
        <dbReference type="Google" id="ProtNLM"/>
    </source>
</evidence>
<feature type="transmembrane region" description="Helical" evidence="1">
    <location>
        <begin position="77"/>
        <end position="95"/>
    </location>
</feature>
<dbReference type="InterPro" id="IPR035168">
    <property type="entry name" value="DUF5317"/>
</dbReference>
<dbReference type="AlphaFoldDB" id="A0A512DFN0"/>
<evidence type="ECO:0000313" key="2">
    <source>
        <dbReference type="EMBL" id="GEO35288.1"/>
    </source>
</evidence>
<proteinExistence type="predicted"/>